<reference evidence="4 5" key="1">
    <citation type="submission" date="2019-10" db="EMBL/GenBank/DDBJ databases">
        <authorList>
            <person name="Palmer J.M."/>
        </authorList>
    </citation>
    <scope>NUCLEOTIDE SEQUENCE [LARGE SCALE GENOMIC DNA]</scope>
    <source>
        <strain evidence="4 5">TWF694</strain>
    </source>
</reference>
<dbReference type="InterPro" id="IPR036908">
    <property type="entry name" value="RlpA-like_sf"/>
</dbReference>
<accession>A0AAV9XA51</accession>
<keyword evidence="1 3" id="KW-0732">Signal</keyword>
<feature type="compositionally biased region" description="Low complexity" evidence="2">
    <location>
        <begin position="114"/>
        <end position="126"/>
    </location>
</feature>
<evidence type="ECO:0000256" key="2">
    <source>
        <dbReference type="SAM" id="MobiDB-lite"/>
    </source>
</evidence>
<dbReference type="InterPro" id="IPR051477">
    <property type="entry name" value="Expansin_CellWall"/>
</dbReference>
<gene>
    <name evidence="4" type="ORF">TWF694_010524</name>
</gene>
<evidence type="ECO:0000256" key="3">
    <source>
        <dbReference type="SAM" id="SignalP"/>
    </source>
</evidence>
<comment type="caution">
    <text evidence="4">The sequence shown here is derived from an EMBL/GenBank/DDBJ whole genome shotgun (WGS) entry which is preliminary data.</text>
</comment>
<feature type="chain" id="PRO_5043844195" description="RlpA-like protein double-psi beta-barrel domain-containing protein" evidence="3">
    <location>
        <begin position="21"/>
        <end position="283"/>
    </location>
</feature>
<dbReference type="CDD" id="cd22191">
    <property type="entry name" value="DPBB_RlpA_EXP_N-like"/>
    <property type="match status" value="1"/>
</dbReference>
<evidence type="ECO:0000313" key="4">
    <source>
        <dbReference type="EMBL" id="KAK6538975.1"/>
    </source>
</evidence>
<protein>
    <recommendedName>
        <fullName evidence="6">RlpA-like protein double-psi beta-barrel domain-containing protein</fullName>
    </recommendedName>
</protein>
<organism evidence="4 5">
    <name type="scientific">Orbilia ellipsospora</name>
    <dbReference type="NCBI Taxonomy" id="2528407"/>
    <lineage>
        <taxon>Eukaryota</taxon>
        <taxon>Fungi</taxon>
        <taxon>Dikarya</taxon>
        <taxon>Ascomycota</taxon>
        <taxon>Pezizomycotina</taxon>
        <taxon>Orbiliomycetes</taxon>
        <taxon>Orbiliales</taxon>
        <taxon>Orbiliaceae</taxon>
        <taxon>Orbilia</taxon>
    </lineage>
</organism>
<name>A0AAV9XA51_9PEZI</name>
<feature type="region of interest" description="Disordered" evidence="2">
    <location>
        <begin position="74"/>
        <end position="176"/>
    </location>
</feature>
<evidence type="ECO:0008006" key="6">
    <source>
        <dbReference type="Google" id="ProtNLM"/>
    </source>
</evidence>
<dbReference type="PANTHER" id="PTHR31836">
    <property type="match status" value="1"/>
</dbReference>
<dbReference type="SUPFAM" id="SSF50685">
    <property type="entry name" value="Barwin-like endoglucanases"/>
    <property type="match status" value="1"/>
</dbReference>
<sequence length="283" mass="30366">MKGLFQTSLAVAAIIIGAQARHAHMHHRRLEQLHHKHHEKRALVVVTKTQEVVEIEYVTRIVYVDPATIQAEPTSSTQRTSFYTSTTRSTTPSTTTTTTTTTTSYVPPPPPPTTTSSTFTTPSLPTEVIPLVVPQSSTTTTTTTTTTPPPPPPTTTTTTTYAPPPAQSTSPATGGGQMYSGQGTYYDCGLGSCGNTNTNADYVVALSHLLMTPMDGGNPNTNPYCGKQVRVFSAMAPEGVVFTVQDKCPGCAGMYDLDICQTPFLAHLGTEAEGRIDITWQWI</sequence>
<evidence type="ECO:0000256" key="1">
    <source>
        <dbReference type="ARBA" id="ARBA00022729"/>
    </source>
</evidence>
<feature type="compositionally biased region" description="Low complexity" evidence="2">
    <location>
        <begin position="74"/>
        <end position="105"/>
    </location>
</feature>
<dbReference type="Proteomes" id="UP001365542">
    <property type="component" value="Unassembled WGS sequence"/>
</dbReference>
<dbReference type="Gene3D" id="2.40.40.10">
    <property type="entry name" value="RlpA-like domain"/>
    <property type="match status" value="1"/>
</dbReference>
<keyword evidence="5" id="KW-1185">Reference proteome</keyword>
<dbReference type="EMBL" id="JAVHJO010000007">
    <property type="protein sequence ID" value="KAK6538975.1"/>
    <property type="molecule type" value="Genomic_DNA"/>
</dbReference>
<evidence type="ECO:0000313" key="5">
    <source>
        <dbReference type="Proteomes" id="UP001365542"/>
    </source>
</evidence>
<proteinExistence type="predicted"/>
<feature type="signal peptide" evidence="3">
    <location>
        <begin position="1"/>
        <end position="20"/>
    </location>
</feature>
<feature type="compositionally biased region" description="Low complexity" evidence="2">
    <location>
        <begin position="155"/>
        <end position="172"/>
    </location>
</feature>
<feature type="compositionally biased region" description="Low complexity" evidence="2">
    <location>
        <begin position="134"/>
        <end position="146"/>
    </location>
</feature>
<dbReference type="AlphaFoldDB" id="A0AAV9XA51"/>
<dbReference type="PANTHER" id="PTHR31836:SF28">
    <property type="entry name" value="SRCR DOMAIN-CONTAINING PROTEIN-RELATED"/>
    <property type="match status" value="1"/>
</dbReference>